<dbReference type="KEGG" id="olu:OSTLU_17139"/>
<organism evidence="2 3">
    <name type="scientific">Ostreococcus lucimarinus (strain CCE9901)</name>
    <dbReference type="NCBI Taxonomy" id="436017"/>
    <lineage>
        <taxon>Eukaryota</taxon>
        <taxon>Viridiplantae</taxon>
        <taxon>Chlorophyta</taxon>
        <taxon>Mamiellophyceae</taxon>
        <taxon>Mamiellales</taxon>
        <taxon>Bathycoccaceae</taxon>
        <taxon>Ostreococcus</taxon>
    </lineage>
</organism>
<keyword evidence="3" id="KW-1185">Reference proteome</keyword>
<name>A4S403_OSTLU</name>
<evidence type="ECO:0000313" key="3">
    <source>
        <dbReference type="Proteomes" id="UP000001568"/>
    </source>
</evidence>
<sequence length="502" mass="56623">MTSAAKALTRRSWKRAVRSMLDVYCESYAWDEESEQNDLSVVVKDVILKKSELEALLLTFGLHLGEGGCTFGKIRFCISLGLNMDMELFTKPWRIEVDHFRLNIGCGARAECDVRTEVNSQFDCSSEGSSRPTKMEEWLPLHRAVENLQLILRNATVTLHSINLAGSLIFKLDTVKYTTTNEHWSPMATITTSADYAGGILHKLLTFEGFEAYTDRAVSPSDSASVDCSGPWDLPFEDGTLLPVPQLTRVKVLFNGLQGNMKIIKKLKSSLTGRVVTDFFGDVYTFQLCLVSGGVPKVRIPHIALRLEWSEHIGTYVLNMEEAVQFSISHQIDAEILAETNAWLVQILEAHAEVAASTETQLSYERARRFQEQAYVGRLHKRLDEVKETFREKFLVWRSGTKSAIDELNMALSEEQQRREALEKAMKAQQEVLSQMYQQLQAQLVDASPVEQVNAVSQAMRAMSMSLDPKSNSTLPQRVPFEGGYQFGDVSRKALRWFSNIV</sequence>
<protein>
    <submittedName>
        <fullName evidence="2">Uncharacterized protein</fullName>
    </submittedName>
</protein>
<feature type="coiled-coil region" evidence="1">
    <location>
        <begin position="405"/>
        <end position="439"/>
    </location>
</feature>
<proteinExistence type="predicted"/>
<dbReference type="OrthoDB" id="10589850at2759"/>
<keyword evidence="1" id="KW-0175">Coiled coil</keyword>
<gene>
    <name evidence="2" type="ORF">OSTLU_17139</name>
</gene>
<dbReference type="AlphaFoldDB" id="A4S403"/>
<dbReference type="HOGENOM" id="CLU_468881_0_0_1"/>
<evidence type="ECO:0000256" key="1">
    <source>
        <dbReference type="SAM" id="Coils"/>
    </source>
</evidence>
<dbReference type="eggNOG" id="ENOG502SI1T">
    <property type="taxonomic scope" value="Eukaryota"/>
</dbReference>
<dbReference type="RefSeq" id="XP_001420010.1">
    <property type="nucleotide sequence ID" value="XM_001419973.1"/>
</dbReference>
<dbReference type="Gramene" id="ABO98303">
    <property type="protein sequence ID" value="ABO98303"/>
    <property type="gene ID" value="OSTLU_17139"/>
</dbReference>
<dbReference type="Proteomes" id="UP000001568">
    <property type="component" value="Chromosome 10"/>
</dbReference>
<accession>A4S403</accession>
<reference evidence="2 3" key="1">
    <citation type="journal article" date="2007" name="Proc. Natl. Acad. Sci. U.S.A.">
        <title>The tiny eukaryote Ostreococcus provides genomic insights into the paradox of plankton speciation.</title>
        <authorList>
            <person name="Palenik B."/>
            <person name="Grimwood J."/>
            <person name="Aerts A."/>
            <person name="Rouze P."/>
            <person name="Salamov A."/>
            <person name="Putnam N."/>
            <person name="Dupont C."/>
            <person name="Jorgensen R."/>
            <person name="Derelle E."/>
            <person name="Rombauts S."/>
            <person name="Zhou K."/>
            <person name="Otillar R."/>
            <person name="Merchant S.S."/>
            <person name="Podell S."/>
            <person name="Gaasterland T."/>
            <person name="Napoli C."/>
            <person name="Gendler K."/>
            <person name="Manuell A."/>
            <person name="Tai V."/>
            <person name="Vallon O."/>
            <person name="Piganeau G."/>
            <person name="Jancek S."/>
            <person name="Heijde M."/>
            <person name="Jabbari K."/>
            <person name="Bowler C."/>
            <person name="Lohr M."/>
            <person name="Robbens S."/>
            <person name="Werner G."/>
            <person name="Dubchak I."/>
            <person name="Pazour G.J."/>
            <person name="Ren Q."/>
            <person name="Paulsen I."/>
            <person name="Delwiche C."/>
            <person name="Schmutz J."/>
            <person name="Rokhsar D."/>
            <person name="Van de Peer Y."/>
            <person name="Moreau H."/>
            <person name="Grigoriev I.V."/>
        </authorList>
    </citation>
    <scope>NUCLEOTIDE SEQUENCE [LARGE SCALE GENOMIC DNA]</scope>
    <source>
        <strain evidence="2 3">CCE9901</strain>
    </source>
</reference>
<dbReference type="EMBL" id="CP000590">
    <property type="protein sequence ID" value="ABO98303.1"/>
    <property type="molecule type" value="Genomic_DNA"/>
</dbReference>
<evidence type="ECO:0000313" key="2">
    <source>
        <dbReference type="EMBL" id="ABO98303.1"/>
    </source>
</evidence>
<dbReference type="GeneID" id="5003969"/>